<dbReference type="AlphaFoldDB" id="A0A921RXY2"/>
<gene>
    <name evidence="1" type="ORF">BDA96_01G100300</name>
</gene>
<reference evidence="1" key="2">
    <citation type="submission" date="2020-10" db="EMBL/GenBank/DDBJ databases">
        <authorList>
            <person name="Cooper E.A."/>
            <person name="Brenton Z.W."/>
            <person name="Flinn B.S."/>
            <person name="Jenkins J."/>
            <person name="Shu S."/>
            <person name="Flowers D."/>
            <person name="Luo F."/>
            <person name="Wang Y."/>
            <person name="Xia P."/>
            <person name="Barry K."/>
            <person name="Daum C."/>
            <person name="Lipzen A."/>
            <person name="Yoshinaga Y."/>
            <person name="Schmutz J."/>
            <person name="Saski C."/>
            <person name="Vermerris W."/>
            <person name="Kresovich S."/>
        </authorList>
    </citation>
    <scope>NUCLEOTIDE SEQUENCE</scope>
</reference>
<name>A0A921RXY2_SORBI</name>
<evidence type="ECO:0000313" key="2">
    <source>
        <dbReference type="Proteomes" id="UP000807115"/>
    </source>
</evidence>
<sequence>MSFACVHDVFFRSIRVCSAAASSIESVDSWLSRGMMSGPKTLCGESGGGFGPGFIPHDSWKRQRSTDLPCAVFEQQTCARPWLQPCRAGVHVLDLVISRQADDRMPAFATEGMVSMDTDWSSSCLAKGRFGSHFRAGFGIRARSKHNSCCN</sequence>
<proteinExistence type="predicted"/>
<organism evidence="1 2">
    <name type="scientific">Sorghum bicolor</name>
    <name type="common">Sorghum</name>
    <name type="synonym">Sorghum vulgare</name>
    <dbReference type="NCBI Taxonomy" id="4558"/>
    <lineage>
        <taxon>Eukaryota</taxon>
        <taxon>Viridiplantae</taxon>
        <taxon>Streptophyta</taxon>
        <taxon>Embryophyta</taxon>
        <taxon>Tracheophyta</taxon>
        <taxon>Spermatophyta</taxon>
        <taxon>Magnoliopsida</taxon>
        <taxon>Liliopsida</taxon>
        <taxon>Poales</taxon>
        <taxon>Poaceae</taxon>
        <taxon>PACMAD clade</taxon>
        <taxon>Panicoideae</taxon>
        <taxon>Andropogonodae</taxon>
        <taxon>Andropogoneae</taxon>
        <taxon>Sorghinae</taxon>
        <taxon>Sorghum</taxon>
    </lineage>
</organism>
<reference evidence="1" key="1">
    <citation type="journal article" date="2019" name="BMC Genomics">
        <title>A new reference genome for Sorghum bicolor reveals high levels of sequence similarity between sweet and grain genotypes: implications for the genetics of sugar metabolism.</title>
        <authorList>
            <person name="Cooper E.A."/>
            <person name="Brenton Z.W."/>
            <person name="Flinn B.S."/>
            <person name="Jenkins J."/>
            <person name="Shu S."/>
            <person name="Flowers D."/>
            <person name="Luo F."/>
            <person name="Wang Y."/>
            <person name="Xia P."/>
            <person name="Barry K."/>
            <person name="Daum C."/>
            <person name="Lipzen A."/>
            <person name="Yoshinaga Y."/>
            <person name="Schmutz J."/>
            <person name="Saski C."/>
            <person name="Vermerris W."/>
            <person name="Kresovich S."/>
        </authorList>
    </citation>
    <scope>NUCLEOTIDE SEQUENCE</scope>
</reference>
<comment type="caution">
    <text evidence="1">The sequence shown here is derived from an EMBL/GenBank/DDBJ whole genome shotgun (WGS) entry which is preliminary data.</text>
</comment>
<evidence type="ECO:0000313" key="1">
    <source>
        <dbReference type="EMBL" id="KAG0547669.1"/>
    </source>
</evidence>
<protein>
    <submittedName>
        <fullName evidence="1">Uncharacterized protein</fullName>
    </submittedName>
</protein>
<dbReference type="Proteomes" id="UP000807115">
    <property type="component" value="Chromosome 1"/>
</dbReference>
<accession>A0A921RXY2</accession>
<dbReference type="EMBL" id="CM027680">
    <property type="protein sequence ID" value="KAG0547669.1"/>
    <property type="molecule type" value="Genomic_DNA"/>
</dbReference>